<keyword evidence="3" id="KW-1003">Cell membrane</keyword>
<evidence type="ECO:0000313" key="10">
    <source>
        <dbReference type="Proteomes" id="UP001652445"/>
    </source>
</evidence>
<dbReference type="SUPFAM" id="SSF53850">
    <property type="entry name" value="Periplasmic binding protein-like II"/>
    <property type="match status" value="1"/>
</dbReference>
<protein>
    <submittedName>
        <fullName evidence="9">Extracellular solute-binding protein</fullName>
    </submittedName>
</protein>
<dbReference type="PANTHER" id="PTHR43649:SF33">
    <property type="entry name" value="POLYGALACTURONAN_RHAMNOGALACTURONAN-BINDING PROTEIN YTCQ"/>
    <property type="match status" value="1"/>
</dbReference>
<keyword evidence="10" id="KW-1185">Reference proteome</keyword>
<gene>
    <name evidence="9" type="ORF">OB236_10715</name>
</gene>
<keyword evidence="6" id="KW-0564">Palmitate</keyword>
<evidence type="ECO:0000256" key="6">
    <source>
        <dbReference type="ARBA" id="ARBA00023139"/>
    </source>
</evidence>
<evidence type="ECO:0000256" key="5">
    <source>
        <dbReference type="ARBA" id="ARBA00023136"/>
    </source>
</evidence>
<dbReference type="PANTHER" id="PTHR43649">
    <property type="entry name" value="ARABINOSE-BINDING PROTEIN-RELATED"/>
    <property type="match status" value="1"/>
</dbReference>
<dbReference type="InterPro" id="IPR050490">
    <property type="entry name" value="Bact_solute-bd_prot1"/>
</dbReference>
<evidence type="ECO:0000256" key="1">
    <source>
        <dbReference type="ARBA" id="ARBA00008520"/>
    </source>
</evidence>
<dbReference type="PROSITE" id="PS51257">
    <property type="entry name" value="PROKAR_LIPOPROTEIN"/>
    <property type="match status" value="1"/>
</dbReference>
<dbReference type="Pfam" id="PF01547">
    <property type="entry name" value="SBP_bac_1"/>
    <property type="match status" value="1"/>
</dbReference>
<accession>A0ABT2UD74</accession>
<keyword evidence="5" id="KW-0472">Membrane</keyword>
<reference evidence="9 10" key="1">
    <citation type="submission" date="2022-09" db="EMBL/GenBank/DDBJ databases">
        <authorList>
            <person name="Han X.L."/>
            <person name="Wang Q."/>
            <person name="Lu T."/>
        </authorList>
    </citation>
    <scope>NUCLEOTIDE SEQUENCE [LARGE SCALE GENOMIC DNA]</scope>
    <source>
        <strain evidence="9 10">WQ 127069</strain>
    </source>
</reference>
<keyword evidence="4 8" id="KW-0732">Signal</keyword>
<feature type="signal peptide" evidence="8">
    <location>
        <begin position="1"/>
        <end position="24"/>
    </location>
</feature>
<evidence type="ECO:0000256" key="8">
    <source>
        <dbReference type="SAM" id="SignalP"/>
    </source>
</evidence>
<evidence type="ECO:0000256" key="4">
    <source>
        <dbReference type="ARBA" id="ARBA00022729"/>
    </source>
</evidence>
<evidence type="ECO:0000256" key="3">
    <source>
        <dbReference type="ARBA" id="ARBA00022475"/>
    </source>
</evidence>
<name>A0ABT2UD74_9BACL</name>
<comment type="similarity">
    <text evidence="1">Belongs to the bacterial solute-binding protein 1 family.</text>
</comment>
<dbReference type="PROSITE" id="PS01037">
    <property type="entry name" value="SBP_BACTERIAL_1"/>
    <property type="match status" value="1"/>
</dbReference>
<dbReference type="InterPro" id="IPR006059">
    <property type="entry name" value="SBP"/>
</dbReference>
<organism evidence="9 10">
    <name type="scientific">Paenibacillus baimaensis</name>
    <dbReference type="NCBI Taxonomy" id="2982185"/>
    <lineage>
        <taxon>Bacteria</taxon>
        <taxon>Bacillati</taxon>
        <taxon>Bacillota</taxon>
        <taxon>Bacilli</taxon>
        <taxon>Bacillales</taxon>
        <taxon>Paenibacillaceae</taxon>
        <taxon>Paenibacillus</taxon>
    </lineage>
</organism>
<dbReference type="Gene3D" id="3.40.190.10">
    <property type="entry name" value="Periplasmic binding protein-like II"/>
    <property type="match status" value="2"/>
</dbReference>
<dbReference type="InterPro" id="IPR006061">
    <property type="entry name" value="SBP_1_CS"/>
</dbReference>
<evidence type="ECO:0000256" key="7">
    <source>
        <dbReference type="ARBA" id="ARBA00023288"/>
    </source>
</evidence>
<dbReference type="EMBL" id="JAOQIO010000025">
    <property type="protein sequence ID" value="MCU6792593.1"/>
    <property type="molecule type" value="Genomic_DNA"/>
</dbReference>
<dbReference type="RefSeq" id="WP_262683975.1">
    <property type="nucleotide sequence ID" value="NZ_JAOQIO010000025.1"/>
</dbReference>
<keyword evidence="7" id="KW-0449">Lipoprotein</keyword>
<sequence>MKKMAKLCAISLSALIVAAGCSNGGGGSPAAGTGNGAAGTGAATGASTTPVKEVKPVKLTMMTNATGTTFDTIQSIIDGFTKENPNITVDFSTQGKDYEQLMKAKMASNDLPDLFATHGWSVNRYSEYLRPLNDQQWFGSLTDTIKPTISDKKGNVYVLPLNIDQSGIVYNKKVLADLKLEVPTTWEELLAACKVIMDANITPIHIGGKDTTKLAGFFNKLAPTVLISDKSHNSGETLKDGTFDWSKWNLVSQQLVDLKKAGYLNKDVVTADPLSAAEKIATGKAAFLMENNAIVAEAMKINPAAQIGMMPVPAFYKGDEPILNGGEREAFGVWNKSKNTDAALLLLNYMAKSDNIAKMAAVTGMPASLKNVKYDLGGLTADFTKYGSLRTIPVFDREFLPNGMWSTLKVIGPALLTGDMTVEQSSQMMSDDYKKLRSQK</sequence>
<evidence type="ECO:0000256" key="2">
    <source>
        <dbReference type="ARBA" id="ARBA00022448"/>
    </source>
</evidence>
<evidence type="ECO:0000313" key="9">
    <source>
        <dbReference type="EMBL" id="MCU6792593.1"/>
    </source>
</evidence>
<proteinExistence type="inferred from homology"/>
<feature type="chain" id="PRO_5047018811" evidence="8">
    <location>
        <begin position="25"/>
        <end position="440"/>
    </location>
</feature>
<dbReference type="Proteomes" id="UP001652445">
    <property type="component" value="Unassembled WGS sequence"/>
</dbReference>
<comment type="caution">
    <text evidence="9">The sequence shown here is derived from an EMBL/GenBank/DDBJ whole genome shotgun (WGS) entry which is preliminary data.</text>
</comment>
<keyword evidence="2" id="KW-0813">Transport</keyword>